<comment type="caution">
    <text evidence="2">The sequence shown here is derived from an EMBL/GenBank/DDBJ whole genome shotgun (WGS) entry which is preliminary data.</text>
</comment>
<keyword evidence="1" id="KW-0732">Signal</keyword>
<reference evidence="2 3" key="1">
    <citation type="submission" date="2024-10" db="EMBL/GenBank/DDBJ databases">
        <title>Updated reference genomes for cyclostephanoid diatoms.</title>
        <authorList>
            <person name="Roberts W.R."/>
            <person name="Alverson A.J."/>
        </authorList>
    </citation>
    <scope>NUCLEOTIDE SEQUENCE [LARGE SCALE GENOMIC DNA]</scope>
    <source>
        <strain evidence="2 3">AJA228-03</strain>
    </source>
</reference>
<evidence type="ECO:0000313" key="2">
    <source>
        <dbReference type="EMBL" id="KAL3821954.1"/>
    </source>
</evidence>
<feature type="signal peptide" evidence="1">
    <location>
        <begin position="1"/>
        <end position="19"/>
    </location>
</feature>
<dbReference type="Proteomes" id="UP001530377">
    <property type="component" value="Unassembled WGS sequence"/>
</dbReference>
<feature type="chain" id="PRO_5044765816" evidence="1">
    <location>
        <begin position="20"/>
        <end position="140"/>
    </location>
</feature>
<accession>A0ABD3SBU0</accession>
<organism evidence="2 3">
    <name type="scientific">Cyclostephanos tholiformis</name>
    <dbReference type="NCBI Taxonomy" id="382380"/>
    <lineage>
        <taxon>Eukaryota</taxon>
        <taxon>Sar</taxon>
        <taxon>Stramenopiles</taxon>
        <taxon>Ochrophyta</taxon>
        <taxon>Bacillariophyta</taxon>
        <taxon>Coscinodiscophyceae</taxon>
        <taxon>Thalassiosirophycidae</taxon>
        <taxon>Stephanodiscales</taxon>
        <taxon>Stephanodiscaceae</taxon>
        <taxon>Cyclostephanos</taxon>
    </lineage>
</organism>
<name>A0ABD3SBU0_9STRA</name>
<evidence type="ECO:0000313" key="3">
    <source>
        <dbReference type="Proteomes" id="UP001530377"/>
    </source>
</evidence>
<protein>
    <submittedName>
        <fullName evidence="2">Uncharacterized protein</fullName>
    </submittedName>
</protein>
<dbReference type="EMBL" id="JALLPB020000078">
    <property type="protein sequence ID" value="KAL3821954.1"/>
    <property type="molecule type" value="Genomic_DNA"/>
</dbReference>
<dbReference type="AlphaFoldDB" id="A0ABD3SBU0"/>
<evidence type="ECO:0000256" key="1">
    <source>
        <dbReference type="SAM" id="SignalP"/>
    </source>
</evidence>
<gene>
    <name evidence="2" type="ORF">ACHAXA_004442</name>
</gene>
<proteinExistence type="predicted"/>
<sequence>MVKCARLVLVIAGTSQAAAFLAPPSPTAVRAAVTKLNFGFNGLGSPPDDTKAVVDEPEKKITGRGLFQLIAAGMGAPFLGDFEGVDNDGKMIFTLEANNLVDENGNSKQTQMPYFENGWVEEKDESDAKSGGVFKFPWQK</sequence>
<keyword evidence="3" id="KW-1185">Reference proteome</keyword>